<gene>
    <name evidence="1" type="ORF">ACFOMG_04065</name>
</gene>
<evidence type="ECO:0000313" key="1">
    <source>
        <dbReference type="EMBL" id="MFC3679286.1"/>
    </source>
</evidence>
<accession>A0ABV7VP39</accession>
<comment type="caution">
    <text evidence="1">The sequence shown here is derived from an EMBL/GenBank/DDBJ whole genome shotgun (WGS) entry which is preliminary data.</text>
</comment>
<reference evidence="2" key="1">
    <citation type="journal article" date="2019" name="Int. J. Syst. Evol. Microbiol.">
        <title>The Global Catalogue of Microorganisms (GCM) 10K type strain sequencing project: providing services to taxonomists for standard genome sequencing and annotation.</title>
        <authorList>
            <consortium name="The Broad Institute Genomics Platform"/>
            <consortium name="The Broad Institute Genome Sequencing Center for Infectious Disease"/>
            <person name="Wu L."/>
            <person name="Ma J."/>
        </authorList>
    </citation>
    <scope>NUCLEOTIDE SEQUENCE [LARGE SCALE GENOMIC DNA]</scope>
    <source>
        <strain evidence="2">KCTC 42424</strain>
    </source>
</reference>
<dbReference type="Proteomes" id="UP001595722">
    <property type="component" value="Unassembled WGS sequence"/>
</dbReference>
<name>A0ABV7VP39_9GAMM</name>
<dbReference type="EMBL" id="JBHRYB010000003">
    <property type="protein sequence ID" value="MFC3679286.1"/>
    <property type="molecule type" value="Genomic_DNA"/>
</dbReference>
<organism evidence="1 2">
    <name type="scientific">Bacterioplanoides pacificum</name>
    <dbReference type="NCBI Taxonomy" id="1171596"/>
    <lineage>
        <taxon>Bacteria</taxon>
        <taxon>Pseudomonadati</taxon>
        <taxon>Pseudomonadota</taxon>
        <taxon>Gammaproteobacteria</taxon>
        <taxon>Oceanospirillales</taxon>
        <taxon>Oceanospirillaceae</taxon>
        <taxon>Bacterioplanoides</taxon>
    </lineage>
</organism>
<protein>
    <submittedName>
        <fullName evidence="1">Uncharacterized protein</fullName>
    </submittedName>
</protein>
<proteinExistence type="predicted"/>
<keyword evidence="2" id="KW-1185">Reference proteome</keyword>
<evidence type="ECO:0000313" key="2">
    <source>
        <dbReference type="Proteomes" id="UP001595722"/>
    </source>
</evidence>
<sequence>MLGSDTIIIQTRMLYGEPFMRAEKLKINYYVLMLFFLLGCSEGHADIEEYQSAYESKINDCDKLESLPDLQFLKNLELGEKNLGIIIDYQYFRQWHDCVQPERGNYKKVLEDNIHHFPAESEYRSHLRIVLSDYKALAEVQAEYDQLPAELRNSIESNKVFSTPFNIIEVSEVLLPQPTAEE</sequence>
<dbReference type="RefSeq" id="WP_376864942.1">
    <property type="nucleotide sequence ID" value="NZ_JBHRYB010000003.1"/>
</dbReference>